<sequence length="103" mass="10868">MAIASTRSRAGRGSVPSPSKSNRSICTRKEASNRTTNRINPSAAAATRLSLPRIHPRAPLLSGDSPESRRGGAAALASATARNSYIGLQFKGEAFRLLASNNY</sequence>
<name>A0A0E0G0E0_ORYNI</name>
<evidence type="ECO:0000313" key="3">
    <source>
        <dbReference type="Proteomes" id="UP000006591"/>
    </source>
</evidence>
<evidence type="ECO:0000313" key="2">
    <source>
        <dbReference type="EnsemblPlants" id="ONIVA02G01740.3"/>
    </source>
</evidence>
<reference evidence="2" key="1">
    <citation type="submission" date="2015-04" db="UniProtKB">
        <authorList>
            <consortium name="EnsemblPlants"/>
        </authorList>
    </citation>
    <scope>IDENTIFICATION</scope>
    <source>
        <strain evidence="2">SL10</strain>
    </source>
</reference>
<organism evidence="2">
    <name type="scientific">Oryza nivara</name>
    <name type="common">Indian wild rice</name>
    <name type="synonym">Oryza sativa f. spontanea</name>
    <dbReference type="NCBI Taxonomy" id="4536"/>
    <lineage>
        <taxon>Eukaryota</taxon>
        <taxon>Viridiplantae</taxon>
        <taxon>Streptophyta</taxon>
        <taxon>Embryophyta</taxon>
        <taxon>Tracheophyta</taxon>
        <taxon>Spermatophyta</taxon>
        <taxon>Magnoliopsida</taxon>
        <taxon>Liliopsida</taxon>
        <taxon>Poales</taxon>
        <taxon>Poaceae</taxon>
        <taxon>BOP clade</taxon>
        <taxon>Oryzoideae</taxon>
        <taxon>Oryzeae</taxon>
        <taxon>Oryzinae</taxon>
        <taxon>Oryza</taxon>
    </lineage>
</organism>
<dbReference type="AlphaFoldDB" id="A0A0E0G0E0"/>
<feature type="region of interest" description="Disordered" evidence="1">
    <location>
        <begin position="1"/>
        <end position="75"/>
    </location>
</feature>
<evidence type="ECO:0000256" key="1">
    <source>
        <dbReference type="SAM" id="MobiDB-lite"/>
    </source>
</evidence>
<dbReference type="EnsemblPlants" id="ONIVA02G01740.3">
    <property type="protein sequence ID" value="ONIVA02G01740.3"/>
    <property type="gene ID" value="ONIVA02G01740"/>
</dbReference>
<feature type="compositionally biased region" description="Polar residues" evidence="1">
    <location>
        <begin position="16"/>
        <end position="25"/>
    </location>
</feature>
<proteinExistence type="predicted"/>
<keyword evidence="3" id="KW-1185">Reference proteome</keyword>
<accession>A0A0E0G0E0</accession>
<reference evidence="2" key="2">
    <citation type="submission" date="2018-04" db="EMBL/GenBank/DDBJ databases">
        <title>OnivRS2 (Oryza nivara Reference Sequence Version 2).</title>
        <authorList>
            <person name="Zhang J."/>
            <person name="Kudrna D."/>
            <person name="Lee S."/>
            <person name="Talag J."/>
            <person name="Rajasekar S."/>
            <person name="Welchert J."/>
            <person name="Hsing Y.-I."/>
            <person name="Wing R.A."/>
        </authorList>
    </citation>
    <scope>NUCLEOTIDE SEQUENCE [LARGE SCALE GENOMIC DNA]</scope>
    <source>
        <strain evidence="2">SL10</strain>
    </source>
</reference>
<dbReference type="Proteomes" id="UP000006591">
    <property type="component" value="Chromosome 2"/>
</dbReference>
<protein>
    <submittedName>
        <fullName evidence="2">CDP-diacylglycerol--inositol 3-phosphatidyltransferase</fullName>
    </submittedName>
</protein>
<dbReference type="HOGENOM" id="CLU_2534188_0_0_1"/>
<dbReference type="Gramene" id="ONIVA02G01740.3">
    <property type="protein sequence ID" value="ONIVA02G01740.3"/>
    <property type="gene ID" value="ONIVA02G01740"/>
</dbReference>